<gene>
    <name evidence="3" type="ORF">QYE77_05725</name>
</gene>
<evidence type="ECO:0000313" key="3">
    <source>
        <dbReference type="EMBL" id="MDT8897759.1"/>
    </source>
</evidence>
<dbReference type="PANTHER" id="PTHR46797:SF1">
    <property type="entry name" value="METHYLPHOSPHONATE SYNTHASE"/>
    <property type="match status" value="1"/>
</dbReference>
<evidence type="ECO:0000256" key="1">
    <source>
        <dbReference type="ARBA" id="ARBA00023125"/>
    </source>
</evidence>
<dbReference type="PANTHER" id="PTHR46797">
    <property type="entry name" value="HTH-TYPE TRANSCRIPTIONAL REGULATOR"/>
    <property type="match status" value="1"/>
</dbReference>
<reference evidence="3 4" key="1">
    <citation type="submission" date="2023-07" db="EMBL/GenBank/DDBJ databases">
        <title>Novel species of Thermanaerothrix with wide hydrolytic capabilities.</title>
        <authorList>
            <person name="Zayulina K.S."/>
            <person name="Podosokorskaya O.A."/>
            <person name="Elcheninov A.G."/>
        </authorList>
    </citation>
    <scope>NUCLEOTIDE SEQUENCE [LARGE SCALE GENOMIC DNA]</scope>
    <source>
        <strain evidence="3 4">4228-RoL</strain>
    </source>
</reference>
<dbReference type="EMBL" id="JAUHMF010000001">
    <property type="protein sequence ID" value="MDT8897759.1"/>
    <property type="molecule type" value="Genomic_DNA"/>
</dbReference>
<accession>A0ABU3NLQ9</accession>
<dbReference type="SUPFAM" id="SSF47413">
    <property type="entry name" value="lambda repressor-like DNA-binding domains"/>
    <property type="match status" value="2"/>
</dbReference>
<comment type="caution">
    <text evidence="3">The sequence shown here is derived from an EMBL/GenBank/DDBJ whole genome shotgun (WGS) entry which is preliminary data.</text>
</comment>
<evidence type="ECO:0000259" key="2">
    <source>
        <dbReference type="PROSITE" id="PS50943"/>
    </source>
</evidence>
<sequence>MDTLFEQKVRLRTKKLGLLMRDARLARHHSTALCAQAMGCTVEEYEAMEAGQLAPSLPQLEALAFYLDVPLEHFWESRALSETEPPLPPENLHTLLSLRQRMIGARLRLARQQRNLTQGDIARRVGLDEHLLEQYETGTHPIPLPELELIANALDLRLEDLFDQRGPVGEWRLRHQAIQQFLELPEEVQAFIRKPVNRPYLELAMRLSELSADKLRAVAESLLEITY</sequence>
<keyword evidence="1" id="KW-0238">DNA-binding</keyword>
<protein>
    <submittedName>
        <fullName evidence="3">Helix-turn-helix transcriptional regulator</fullName>
    </submittedName>
</protein>
<keyword evidence="4" id="KW-1185">Reference proteome</keyword>
<dbReference type="RefSeq" id="WP_315624414.1">
    <property type="nucleotide sequence ID" value="NZ_JAUHMF010000001.1"/>
</dbReference>
<dbReference type="InterPro" id="IPR010982">
    <property type="entry name" value="Lambda_DNA-bd_dom_sf"/>
</dbReference>
<organism evidence="3 4">
    <name type="scientific">Thermanaerothrix solaris</name>
    <dbReference type="NCBI Taxonomy" id="3058434"/>
    <lineage>
        <taxon>Bacteria</taxon>
        <taxon>Bacillati</taxon>
        <taxon>Chloroflexota</taxon>
        <taxon>Anaerolineae</taxon>
        <taxon>Anaerolineales</taxon>
        <taxon>Anaerolineaceae</taxon>
        <taxon>Thermanaerothrix</taxon>
    </lineage>
</organism>
<name>A0ABU3NLQ9_9CHLR</name>
<evidence type="ECO:0000313" key="4">
    <source>
        <dbReference type="Proteomes" id="UP001254165"/>
    </source>
</evidence>
<dbReference type="InterPro" id="IPR001387">
    <property type="entry name" value="Cro/C1-type_HTH"/>
</dbReference>
<dbReference type="Gene3D" id="1.10.260.40">
    <property type="entry name" value="lambda repressor-like DNA-binding domains"/>
    <property type="match status" value="2"/>
</dbReference>
<proteinExistence type="predicted"/>
<dbReference type="SMART" id="SM00530">
    <property type="entry name" value="HTH_XRE"/>
    <property type="match status" value="2"/>
</dbReference>
<dbReference type="Proteomes" id="UP001254165">
    <property type="component" value="Unassembled WGS sequence"/>
</dbReference>
<dbReference type="PROSITE" id="PS50943">
    <property type="entry name" value="HTH_CROC1"/>
    <property type="match status" value="1"/>
</dbReference>
<dbReference type="CDD" id="cd00093">
    <property type="entry name" value="HTH_XRE"/>
    <property type="match status" value="1"/>
</dbReference>
<dbReference type="InterPro" id="IPR050807">
    <property type="entry name" value="TransReg_Diox_bact_type"/>
</dbReference>
<dbReference type="Pfam" id="PF13560">
    <property type="entry name" value="HTH_31"/>
    <property type="match status" value="1"/>
</dbReference>
<feature type="domain" description="HTH cro/C1-type" evidence="2">
    <location>
        <begin position="107"/>
        <end position="161"/>
    </location>
</feature>